<dbReference type="AlphaFoldDB" id="A0A6G5A3C8"/>
<sequence length="76" mass="9057">MCRIQKLYTRFILKRPLLFAVVKGITIFYDPDDFNSIQHLQCCVRRGSNHITLFSFTYQELLFHKMHQHNLSKAAL</sequence>
<reference evidence="1" key="1">
    <citation type="submission" date="2020-03" db="EMBL/GenBank/DDBJ databases">
        <title>A transcriptome and proteome of the tick Rhipicephalus microplus shaped by the genetic composition of its hosts and developmental stage.</title>
        <authorList>
            <person name="Garcia G.R."/>
            <person name="Ribeiro J.M.C."/>
            <person name="Maruyama S.R."/>
            <person name="Gardinasse L.G."/>
            <person name="Nelson K."/>
            <person name="Ferreira B.R."/>
            <person name="Andrade T.G."/>
            <person name="Santos I.K.F.M."/>
        </authorList>
    </citation>
    <scope>NUCLEOTIDE SEQUENCE</scope>
    <source>
        <strain evidence="1">NSGR</strain>
        <tissue evidence="1">Salivary glands</tissue>
    </source>
</reference>
<proteinExistence type="predicted"/>
<accession>A0A6G5A3C8</accession>
<name>A0A6G5A3C8_RHIMP</name>
<evidence type="ECO:0000313" key="1">
    <source>
        <dbReference type="EMBL" id="NIE44537.1"/>
    </source>
</evidence>
<organism evidence="1">
    <name type="scientific">Rhipicephalus microplus</name>
    <name type="common">Cattle tick</name>
    <name type="synonym">Boophilus microplus</name>
    <dbReference type="NCBI Taxonomy" id="6941"/>
    <lineage>
        <taxon>Eukaryota</taxon>
        <taxon>Metazoa</taxon>
        <taxon>Ecdysozoa</taxon>
        <taxon>Arthropoda</taxon>
        <taxon>Chelicerata</taxon>
        <taxon>Arachnida</taxon>
        <taxon>Acari</taxon>
        <taxon>Parasitiformes</taxon>
        <taxon>Ixodida</taxon>
        <taxon>Ixodoidea</taxon>
        <taxon>Ixodidae</taxon>
        <taxon>Rhipicephalinae</taxon>
        <taxon>Rhipicephalus</taxon>
        <taxon>Boophilus</taxon>
    </lineage>
</organism>
<protein>
    <submittedName>
        <fullName evidence="1">Putative secreted protein</fullName>
    </submittedName>
</protein>
<dbReference type="EMBL" id="GIKN01002264">
    <property type="protein sequence ID" value="NIE44537.1"/>
    <property type="molecule type" value="Transcribed_RNA"/>
</dbReference>